<dbReference type="Gene3D" id="1.25.40.10">
    <property type="entry name" value="Tetratricopeptide repeat domain"/>
    <property type="match status" value="2"/>
</dbReference>
<feature type="compositionally biased region" description="Polar residues" evidence="1">
    <location>
        <begin position="831"/>
        <end position="840"/>
    </location>
</feature>
<feature type="region of interest" description="Disordered" evidence="1">
    <location>
        <begin position="548"/>
        <end position="569"/>
    </location>
</feature>
<comment type="caution">
    <text evidence="2">The sequence shown here is derived from an EMBL/GenBank/DDBJ whole genome shotgun (WGS) entry which is preliminary data.</text>
</comment>
<proteinExistence type="predicted"/>
<feature type="region of interest" description="Disordered" evidence="1">
    <location>
        <begin position="804"/>
        <end position="849"/>
    </location>
</feature>
<evidence type="ECO:0000256" key="1">
    <source>
        <dbReference type="SAM" id="MobiDB-lite"/>
    </source>
</evidence>
<evidence type="ECO:0000313" key="2">
    <source>
        <dbReference type="EMBL" id="KAJ7019204.1"/>
    </source>
</evidence>
<reference evidence="2" key="1">
    <citation type="submission" date="2023-03" db="EMBL/GenBank/DDBJ databases">
        <title>Massive genome expansion in bonnet fungi (Mycena s.s.) driven by repeated elements and novel gene families across ecological guilds.</title>
        <authorList>
            <consortium name="Lawrence Berkeley National Laboratory"/>
            <person name="Harder C.B."/>
            <person name="Miyauchi S."/>
            <person name="Viragh M."/>
            <person name="Kuo A."/>
            <person name="Thoen E."/>
            <person name="Andreopoulos B."/>
            <person name="Lu D."/>
            <person name="Skrede I."/>
            <person name="Drula E."/>
            <person name="Henrissat B."/>
            <person name="Morin E."/>
            <person name="Kohler A."/>
            <person name="Barry K."/>
            <person name="LaButti K."/>
            <person name="Morin E."/>
            <person name="Salamov A."/>
            <person name="Lipzen A."/>
            <person name="Mereny Z."/>
            <person name="Hegedus B."/>
            <person name="Baldrian P."/>
            <person name="Stursova M."/>
            <person name="Weitz H."/>
            <person name="Taylor A."/>
            <person name="Grigoriev I.V."/>
            <person name="Nagy L.G."/>
            <person name="Martin F."/>
            <person name="Kauserud H."/>
        </authorList>
    </citation>
    <scope>NUCLEOTIDE SEQUENCE</scope>
    <source>
        <strain evidence="2">CBHHK200</strain>
    </source>
</reference>
<evidence type="ECO:0000313" key="3">
    <source>
        <dbReference type="Proteomes" id="UP001218188"/>
    </source>
</evidence>
<feature type="compositionally biased region" description="Acidic residues" evidence="1">
    <location>
        <begin position="548"/>
        <end position="557"/>
    </location>
</feature>
<dbReference type="AlphaFoldDB" id="A0AAD6S0Y8"/>
<name>A0AAD6S0Y8_9AGAR</name>
<sequence>MAEDGVFSLDMLAECVILIRNLARMYPVEFSRQLLWSLYAYVYFSQNPPTAGHSMDKLRIFLEPNSDRPPPEMDKSTTMVYLHKFHGDGSIIQDAVRASYNYPWQTHTIILSSDAFTTHFEDAIVVLREVVTSSTSKLSFDFEAGKWILFSTLKLLPTLPSRNRLSVLTVLTETVEYLSAIMVDLHSADYGALSDFIVNTLSDQLFIFGLLNEALTVSDCKIRYLSSSRRPVVSDLRDALFERAFLLCDMGRFAEAVQFTETNMPIPSQYVPVQNSDIFLCCGIHIRIMQRTWENSKALYSVWRAYTAARDHHRAEYPKIYNLHLQFLSVEFVAVWGHVGRTDKALMDAEKAVSFNRQEVSEDFLDAQQCVLVHSLTTLSNCLAAVGRYEEAVVASQEAVSLKQELGANTFHSLSLRLATCGELNGALLNAETATELFRDLVALAPRHFPALARSLQNMASILWNFDRQDESIAACAEAVSILRKVVDAESYFLPALAEALDQLVTYCKVNGDVGGASAAAAECAEVLKQSASLPCQPEFLLDEAEIESDGEDDEAGWETVSEGPDEDLADTSLEVKTVISENAREIILRSELTVQTDASKPSLQEAQMTRSLPHEVPKSSFATLDEGDTPVTEATSQVSAKSRLRNILTIVTPLQTRVQRRPSHTRLSELHVAFAYTSPPPALLLDAPRRTFFHPPSLSDMPTECRFDVMKKLVAREANADFVAFLTTACPLLKRIESKADFCREDLPRSPFVYEVVRDTLVSVRLPRTTSWPGVTNGDSIPVAEDLGQTGTDASLLKAAAGRAPFRRDDSNRIGADGAHPTNPRPKIPSISSGTTSQVPLKKRKIPV</sequence>
<gene>
    <name evidence="2" type="ORF">C8F04DRAFT_1276526</name>
</gene>
<organism evidence="2 3">
    <name type="scientific">Mycena alexandri</name>
    <dbReference type="NCBI Taxonomy" id="1745969"/>
    <lineage>
        <taxon>Eukaryota</taxon>
        <taxon>Fungi</taxon>
        <taxon>Dikarya</taxon>
        <taxon>Basidiomycota</taxon>
        <taxon>Agaricomycotina</taxon>
        <taxon>Agaricomycetes</taxon>
        <taxon>Agaricomycetidae</taxon>
        <taxon>Agaricales</taxon>
        <taxon>Marasmiineae</taxon>
        <taxon>Mycenaceae</taxon>
        <taxon>Mycena</taxon>
    </lineage>
</organism>
<accession>A0AAD6S0Y8</accession>
<dbReference type="InterPro" id="IPR011990">
    <property type="entry name" value="TPR-like_helical_dom_sf"/>
</dbReference>
<protein>
    <submittedName>
        <fullName evidence="2">Uncharacterized protein</fullName>
    </submittedName>
</protein>
<dbReference type="Proteomes" id="UP001218188">
    <property type="component" value="Unassembled WGS sequence"/>
</dbReference>
<dbReference type="EMBL" id="JARJCM010000302">
    <property type="protein sequence ID" value="KAJ7019204.1"/>
    <property type="molecule type" value="Genomic_DNA"/>
</dbReference>
<keyword evidence="3" id="KW-1185">Reference proteome</keyword>
<dbReference type="SUPFAM" id="SSF48452">
    <property type="entry name" value="TPR-like"/>
    <property type="match status" value="2"/>
</dbReference>